<dbReference type="PIRSF" id="PIRSF036392">
    <property type="entry name" value="RR_ARR_type-B"/>
    <property type="match status" value="1"/>
</dbReference>
<keyword evidence="3 11" id="KW-0597">Phosphoprotein</keyword>
<dbReference type="InterPro" id="IPR017930">
    <property type="entry name" value="Myb_dom"/>
</dbReference>
<organism evidence="16">
    <name type="scientific">Anthurium amnicola</name>
    <dbReference type="NCBI Taxonomy" id="1678845"/>
    <lineage>
        <taxon>Eukaryota</taxon>
        <taxon>Viridiplantae</taxon>
        <taxon>Streptophyta</taxon>
        <taxon>Embryophyta</taxon>
        <taxon>Tracheophyta</taxon>
        <taxon>Spermatophyta</taxon>
        <taxon>Magnoliopsida</taxon>
        <taxon>Liliopsida</taxon>
        <taxon>Araceae</taxon>
        <taxon>Pothoideae</taxon>
        <taxon>Potheae</taxon>
        <taxon>Anthurium</taxon>
    </lineage>
</organism>
<feature type="region of interest" description="Disordered" evidence="12">
    <location>
        <begin position="557"/>
        <end position="591"/>
    </location>
</feature>
<dbReference type="SUPFAM" id="SSF46689">
    <property type="entry name" value="Homeodomain-like"/>
    <property type="match status" value="1"/>
</dbReference>
<dbReference type="PROSITE" id="PS50110">
    <property type="entry name" value="RESPONSE_REGULATORY"/>
    <property type="match status" value="1"/>
</dbReference>
<dbReference type="GO" id="GO:0005634">
    <property type="term" value="C:nucleus"/>
    <property type="evidence" value="ECO:0007669"/>
    <property type="project" value="UniProtKB-SubCell"/>
</dbReference>
<keyword evidence="10" id="KW-0539">Nucleus</keyword>
<dbReference type="SMART" id="SM00448">
    <property type="entry name" value="REC"/>
    <property type="match status" value="1"/>
</dbReference>
<dbReference type="GO" id="GO:0009736">
    <property type="term" value="P:cytokinin-activated signaling pathway"/>
    <property type="evidence" value="ECO:0007669"/>
    <property type="project" value="UniProtKB-KW"/>
</dbReference>
<feature type="compositionally biased region" description="Basic and acidic residues" evidence="12">
    <location>
        <begin position="147"/>
        <end position="163"/>
    </location>
</feature>
<accession>A0A1D1Z0N2</accession>
<evidence type="ECO:0000256" key="3">
    <source>
        <dbReference type="ARBA" id="ARBA00022553"/>
    </source>
</evidence>
<dbReference type="InterPro" id="IPR011006">
    <property type="entry name" value="CheY-like_superfamily"/>
</dbReference>
<dbReference type="InterPro" id="IPR045279">
    <property type="entry name" value="ARR-like"/>
</dbReference>
<keyword evidence="7" id="KW-0238">DNA-binding</keyword>
<evidence type="ECO:0000256" key="11">
    <source>
        <dbReference type="PROSITE-ProRule" id="PRU00169"/>
    </source>
</evidence>
<dbReference type="GO" id="GO:0003700">
    <property type="term" value="F:DNA-binding transcription factor activity"/>
    <property type="evidence" value="ECO:0007669"/>
    <property type="project" value="InterPro"/>
</dbReference>
<dbReference type="GO" id="GO:0003677">
    <property type="term" value="F:DNA binding"/>
    <property type="evidence" value="ECO:0007669"/>
    <property type="project" value="UniProtKB-KW"/>
</dbReference>
<keyword evidence="9" id="KW-0804">Transcription</keyword>
<dbReference type="PANTHER" id="PTHR43874:SF7">
    <property type="entry name" value="TWO-COMPONENT RESPONSE REGULATOR ARR10"/>
    <property type="match status" value="1"/>
</dbReference>
<feature type="modified residue" description="4-aspartylphosphate" evidence="11">
    <location>
        <position position="76"/>
    </location>
</feature>
<keyword evidence="4" id="KW-0932">Cytokinin signaling pathway</keyword>
<evidence type="ECO:0000256" key="9">
    <source>
        <dbReference type="ARBA" id="ARBA00023163"/>
    </source>
</evidence>
<dbReference type="InterPro" id="IPR009057">
    <property type="entry name" value="Homeodomain-like_sf"/>
</dbReference>
<dbReference type="CDD" id="cd17584">
    <property type="entry name" value="REC_typeB_ARR-like"/>
    <property type="match status" value="1"/>
</dbReference>
<evidence type="ECO:0000313" key="16">
    <source>
        <dbReference type="EMBL" id="JAT60457.1"/>
    </source>
</evidence>
<evidence type="ECO:0000259" key="13">
    <source>
        <dbReference type="PROSITE" id="PS50110"/>
    </source>
</evidence>
<dbReference type="GO" id="GO:0000160">
    <property type="term" value="P:phosphorelay signal transduction system"/>
    <property type="evidence" value="ECO:0007669"/>
    <property type="project" value="UniProtKB-KW"/>
</dbReference>
<evidence type="ECO:0000256" key="8">
    <source>
        <dbReference type="ARBA" id="ARBA00023159"/>
    </source>
</evidence>
<evidence type="ECO:0000256" key="6">
    <source>
        <dbReference type="ARBA" id="ARBA00023015"/>
    </source>
</evidence>
<dbReference type="PROSITE" id="PS51294">
    <property type="entry name" value="HTH_MYB"/>
    <property type="match status" value="1"/>
</dbReference>
<dbReference type="InterPro" id="IPR001789">
    <property type="entry name" value="Sig_transdc_resp-reg_receiver"/>
</dbReference>
<evidence type="ECO:0000313" key="15">
    <source>
        <dbReference type="EMBL" id="JAT46629.1"/>
    </source>
</evidence>
<dbReference type="Pfam" id="PF00249">
    <property type="entry name" value="Myb_DNA-binding"/>
    <property type="match status" value="1"/>
</dbReference>
<keyword evidence="5" id="KW-0902">Two-component regulatory system</keyword>
<protein>
    <submittedName>
        <fullName evidence="16">Two-component response regulator ARR12</fullName>
    </submittedName>
</protein>
<dbReference type="Gene3D" id="1.10.10.60">
    <property type="entry name" value="Homeodomain-like"/>
    <property type="match status" value="1"/>
</dbReference>
<feature type="domain" description="Response regulatory" evidence="13">
    <location>
        <begin position="25"/>
        <end position="140"/>
    </location>
</feature>
<feature type="compositionally biased region" description="Basic and acidic residues" evidence="12">
    <location>
        <begin position="572"/>
        <end position="581"/>
    </location>
</feature>
<dbReference type="FunFam" id="3.40.50.2300:FF:000132">
    <property type="entry name" value="Two-component response regulator"/>
    <property type="match status" value="1"/>
</dbReference>
<keyword evidence="6" id="KW-0805">Transcription regulation</keyword>
<name>A0A1D1Z0N2_9ARAE</name>
<dbReference type="EMBL" id="GDJX01007479">
    <property type="protein sequence ID" value="JAT60457.1"/>
    <property type="molecule type" value="Transcribed_RNA"/>
</dbReference>
<evidence type="ECO:0000259" key="14">
    <source>
        <dbReference type="PROSITE" id="PS51294"/>
    </source>
</evidence>
<dbReference type="EMBL" id="GDJX01021307">
    <property type="protein sequence ID" value="JAT46629.1"/>
    <property type="molecule type" value="Transcribed_RNA"/>
</dbReference>
<dbReference type="AlphaFoldDB" id="A0A1D1Z0N2"/>
<keyword evidence="8" id="KW-0010">Activator</keyword>
<evidence type="ECO:0000256" key="4">
    <source>
        <dbReference type="ARBA" id="ARBA00022864"/>
    </source>
</evidence>
<evidence type="ECO:0000256" key="1">
    <source>
        <dbReference type="ARBA" id="ARBA00004123"/>
    </source>
</evidence>
<sequence>MTVEERKGPLLRDAAPRGQFPVGMRVLAVDDDPTCLMLLENLLRRCQYHVTTTSQAIMALKLLRENKDKFDLVISDVHMPDMDGFKLLELVGLEMDLPVIMLSANSDTKAVMKGITHGACDYLLKPVRIEELRNIWQHVVRRKKFDKRDHTSHDYGDDSEKSHNTIPDGRQGLANETFERNGKFNRKRKDQNEEDDDSEDNGHENEDPSSQKKPRVVWTPELHRKFVAAVNQLGIDKAVPKRILELMNVDRLTRENVASHLQKYRLYLKRIHAVTSQQANIFAALGGKESYIPMGSIDGLGNYHALARSRQLPILTSFQSGGTVGRLNSPTGLGFHGLSSNGMIQLGHAHNNTNNSVHDFGKTARINLPGVQGNLLQGMPTTLELNQFQQHKLVNETNGLMPCSSPDSRLLTGDSSNSFLNSTSNSFILQSQPNEIGIQSSVRTLQADLFQMSVGASHLPDLGRCNDTWHGAAPLTGYSTHSLPPSLSFGDENLSSSSNLKDRISPLPSQCDSSHDASPSGMMGAPMLDQLTGNSQCPSNSDGGNILLMSTGANELSRLPNVRPADNSQQRWEVHRRDQSHRTTLRFDSASNSTLANHGIHTADVPNMGQDNRFCDKKMDVGMINQSSFNASFTQHTEVEKSTSSCQLKLKDDCFMEPSRFQAGLSSNNCSSYEDLVNSMIKLESDDIVLLDSDLGYDIYSLETCM</sequence>
<dbReference type="Pfam" id="PF00072">
    <property type="entry name" value="Response_reg"/>
    <property type="match status" value="1"/>
</dbReference>
<feature type="region of interest" description="Disordered" evidence="12">
    <location>
        <begin position="147"/>
        <end position="216"/>
    </location>
</feature>
<evidence type="ECO:0000256" key="5">
    <source>
        <dbReference type="ARBA" id="ARBA00023012"/>
    </source>
</evidence>
<evidence type="ECO:0000256" key="2">
    <source>
        <dbReference type="ARBA" id="ARBA00006015"/>
    </source>
</evidence>
<dbReference type="FunFam" id="1.10.10.60:FF:000007">
    <property type="entry name" value="Two-component response regulator"/>
    <property type="match status" value="1"/>
</dbReference>
<evidence type="ECO:0000256" key="10">
    <source>
        <dbReference type="ARBA" id="ARBA00023242"/>
    </source>
</evidence>
<dbReference type="InterPro" id="IPR017053">
    <property type="entry name" value="Response_reg_B-typ_pln"/>
</dbReference>
<comment type="subcellular location">
    <subcellularLocation>
        <location evidence="1">Nucleus</location>
    </subcellularLocation>
</comment>
<feature type="compositionally biased region" description="Polar residues" evidence="12">
    <location>
        <begin position="531"/>
        <end position="543"/>
    </location>
</feature>
<comment type="similarity">
    <text evidence="2">Belongs to the ARR family. Type-B subfamily.</text>
</comment>
<dbReference type="NCBIfam" id="TIGR01557">
    <property type="entry name" value="myb_SHAQKYF"/>
    <property type="match status" value="1"/>
</dbReference>
<dbReference type="SUPFAM" id="SSF52172">
    <property type="entry name" value="CheY-like"/>
    <property type="match status" value="1"/>
</dbReference>
<evidence type="ECO:0000256" key="12">
    <source>
        <dbReference type="SAM" id="MobiDB-lite"/>
    </source>
</evidence>
<dbReference type="PANTHER" id="PTHR43874">
    <property type="entry name" value="TWO-COMPONENT RESPONSE REGULATOR"/>
    <property type="match status" value="1"/>
</dbReference>
<reference evidence="16" key="1">
    <citation type="submission" date="2015-07" db="EMBL/GenBank/DDBJ databases">
        <title>Transcriptome Assembly of Anthurium amnicola.</title>
        <authorList>
            <person name="Suzuki J."/>
        </authorList>
    </citation>
    <scope>NUCLEOTIDE SEQUENCE</scope>
</reference>
<dbReference type="InterPro" id="IPR001005">
    <property type="entry name" value="SANT/Myb"/>
</dbReference>
<gene>
    <name evidence="16" type="primary">ARR12_2</name>
    <name evidence="15" type="synonym">ARR12_0</name>
    <name evidence="16" type="ORF">g.30733</name>
    <name evidence="15" type="ORF">g.30735</name>
</gene>
<evidence type="ECO:0000256" key="7">
    <source>
        <dbReference type="ARBA" id="ARBA00023125"/>
    </source>
</evidence>
<feature type="region of interest" description="Disordered" evidence="12">
    <location>
        <begin position="489"/>
        <end position="545"/>
    </location>
</feature>
<feature type="compositionally biased region" description="Basic and acidic residues" evidence="12">
    <location>
        <begin position="200"/>
        <end position="210"/>
    </location>
</feature>
<dbReference type="Gene3D" id="3.40.50.2300">
    <property type="match status" value="1"/>
</dbReference>
<feature type="domain" description="HTH myb-type" evidence="14">
    <location>
        <begin position="210"/>
        <end position="269"/>
    </location>
</feature>
<dbReference type="InterPro" id="IPR006447">
    <property type="entry name" value="Myb_dom_plants"/>
</dbReference>
<proteinExistence type="inferred from homology"/>